<dbReference type="InterPro" id="IPR042099">
    <property type="entry name" value="ANL_N_sf"/>
</dbReference>
<dbReference type="CDD" id="cd05907">
    <property type="entry name" value="VL_LC_FACS_like"/>
    <property type="match status" value="1"/>
</dbReference>
<dbReference type="PANTHER" id="PTHR43272">
    <property type="entry name" value="LONG-CHAIN-FATTY-ACID--COA LIGASE"/>
    <property type="match status" value="1"/>
</dbReference>
<evidence type="ECO:0000313" key="5">
    <source>
        <dbReference type="EMBL" id="MFC6956888.1"/>
    </source>
</evidence>
<gene>
    <name evidence="5" type="ORF">ACFQS3_06735</name>
</gene>
<accession>A0ABW2D6W4</accession>
<dbReference type="Pfam" id="PF00501">
    <property type="entry name" value="AMP-binding"/>
    <property type="match status" value="1"/>
</dbReference>
<dbReference type="SUPFAM" id="SSF56801">
    <property type="entry name" value="Acetyl-CoA synthetase-like"/>
    <property type="match status" value="1"/>
</dbReference>
<dbReference type="Proteomes" id="UP001596470">
    <property type="component" value="Unassembled WGS sequence"/>
</dbReference>
<dbReference type="PROSITE" id="PS00455">
    <property type="entry name" value="AMP_BINDING"/>
    <property type="match status" value="1"/>
</dbReference>
<feature type="domain" description="AMP-dependent synthetase/ligase" evidence="4">
    <location>
        <begin position="24"/>
        <end position="421"/>
    </location>
</feature>
<dbReference type="RefSeq" id="WP_382347558.1">
    <property type="nucleotide sequence ID" value="NZ_JBHMBP010000002.1"/>
</dbReference>
<feature type="coiled-coil region" evidence="3">
    <location>
        <begin position="526"/>
        <end position="553"/>
    </location>
</feature>
<evidence type="ECO:0000256" key="2">
    <source>
        <dbReference type="ARBA" id="ARBA00022840"/>
    </source>
</evidence>
<keyword evidence="2" id="KW-0067">ATP-binding</keyword>
<dbReference type="Pfam" id="PF23562">
    <property type="entry name" value="AMP-binding_C_3"/>
    <property type="match status" value="1"/>
</dbReference>
<keyword evidence="1" id="KW-0547">Nucleotide-binding</keyword>
<organism evidence="5 6">
    <name type="scientific">Glycomyces mayteni</name>
    <dbReference type="NCBI Taxonomy" id="543887"/>
    <lineage>
        <taxon>Bacteria</taxon>
        <taxon>Bacillati</taxon>
        <taxon>Actinomycetota</taxon>
        <taxon>Actinomycetes</taxon>
        <taxon>Glycomycetales</taxon>
        <taxon>Glycomycetaceae</taxon>
        <taxon>Glycomyces</taxon>
    </lineage>
</organism>
<dbReference type="PANTHER" id="PTHR43272:SF33">
    <property type="entry name" value="AMP-BINDING DOMAIN-CONTAINING PROTEIN-RELATED"/>
    <property type="match status" value="1"/>
</dbReference>
<sequence length="603" mass="64561">MREFAVPPVVTVPDEDNTLTALWDAAENHPSSILYMRSFDEGATWQDVTSVQFRDQVVAVARGLAAAGVQPGDRVALMSATRYEWTLMDYAIWAAGAVTVTIYETSSADQAKWILEDSGATAVVAETPEMTAMVEGLSADVKHVWTLDDGGVDALTALGADADVDIEERRASRGAGDLATIVYTSGTTGRPKGCMLTHGNLLNDIRNIVPEVPGVLYDGARMLLFLSLAHVLARILQIAGMESRTTIAHADRTKLTAVMPVVKPTTLLAIPRVFEKVYAGAYQKAVDGGKGHLFEKAAAAAKEYSRALDKPGGPGLGLKLRHKLWDVLVYKKIRAAVGGECNSAVSGGAALGPELGHFFRGVGITIFEGYGLTETSPVLSLNLETAIKVGSIGRPTPGTALRVADDGELEAKGPQVFPGYWNNDAATAEVLDADGWFKTGDIAEIDDDGYVTITGRKKDIIVTAGGKNVAPGPLEKILDSHPLIAYALVVGEARPYIGCLISIDGDILPDWLSRRGKDPKTPIADLVDDAELLAELQEKVDEANATVSRAEQIKRFRVIPVELSEDAGEITPSVKVKRHVVMEKYSGEVNALYESAQQETKTK</sequence>
<keyword evidence="3" id="KW-0175">Coiled coil</keyword>
<evidence type="ECO:0000256" key="1">
    <source>
        <dbReference type="ARBA" id="ARBA00022741"/>
    </source>
</evidence>
<keyword evidence="6" id="KW-1185">Reference proteome</keyword>
<dbReference type="InterPro" id="IPR000873">
    <property type="entry name" value="AMP-dep_synth/lig_dom"/>
</dbReference>
<name>A0ABW2D6W4_9ACTN</name>
<dbReference type="InterPro" id="IPR020845">
    <property type="entry name" value="AMP-binding_CS"/>
</dbReference>
<evidence type="ECO:0000259" key="4">
    <source>
        <dbReference type="Pfam" id="PF00501"/>
    </source>
</evidence>
<dbReference type="Gene3D" id="3.40.50.12780">
    <property type="entry name" value="N-terminal domain of ligase-like"/>
    <property type="match status" value="1"/>
</dbReference>
<dbReference type="EMBL" id="JBHSYS010000002">
    <property type="protein sequence ID" value="MFC6956888.1"/>
    <property type="molecule type" value="Genomic_DNA"/>
</dbReference>
<comment type="caution">
    <text evidence="5">The sequence shown here is derived from an EMBL/GenBank/DDBJ whole genome shotgun (WGS) entry which is preliminary data.</text>
</comment>
<proteinExistence type="predicted"/>
<reference evidence="6" key="1">
    <citation type="journal article" date="2019" name="Int. J. Syst. Evol. Microbiol.">
        <title>The Global Catalogue of Microorganisms (GCM) 10K type strain sequencing project: providing services to taxonomists for standard genome sequencing and annotation.</title>
        <authorList>
            <consortium name="The Broad Institute Genomics Platform"/>
            <consortium name="The Broad Institute Genome Sequencing Center for Infectious Disease"/>
            <person name="Wu L."/>
            <person name="Ma J."/>
        </authorList>
    </citation>
    <scope>NUCLEOTIDE SEQUENCE [LARGE SCALE GENOMIC DNA]</scope>
    <source>
        <strain evidence="6">KACC 12634</strain>
    </source>
</reference>
<evidence type="ECO:0000256" key="3">
    <source>
        <dbReference type="SAM" id="Coils"/>
    </source>
</evidence>
<protein>
    <submittedName>
        <fullName evidence="5">AMP-dependent synthetase/ligase</fullName>
    </submittedName>
</protein>
<evidence type="ECO:0000313" key="6">
    <source>
        <dbReference type="Proteomes" id="UP001596470"/>
    </source>
</evidence>